<dbReference type="InterPro" id="IPR043595">
    <property type="entry name" value="FaeB/C/D"/>
</dbReference>
<evidence type="ECO:0000313" key="9">
    <source>
        <dbReference type="EMBL" id="SDG85984.1"/>
    </source>
</evidence>
<reference evidence="9 12" key="2">
    <citation type="submission" date="2016-10" db="EMBL/GenBank/DDBJ databases">
        <authorList>
            <person name="de Groot N.N."/>
        </authorList>
    </citation>
    <scope>NUCLEOTIDE SEQUENCE [LARGE SCALE GENOMIC DNA]</scope>
    <source>
        <strain evidence="12">BP1-145</strain>
        <strain evidence="9">BP1-148</strain>
    </source>
</reference>
<dbReference type="OrthoDB" id="9764953at2"/>
<keyword evidence="7" id="KW-0624">Polysaccharide degradation</keyword>
<dbReference type="InterPro" id="IPR029058">
    <property type="entry name" value="AB_hydrolase_fold"/>
</dbReference>
<dbReference type="GO" id="GO:0045493">
    <property type="term" value="P:xylan catabolic process"/>
    <property type="evidence" value="ECO:0007669"/>
    <property type="project" value="UniProtKB-KW"/>
</dbReference>
<dbReference type="Gene3D" id="2.60.40.10">
    <property type="entry name" value="Immunoglobulins"/>
    <property type="match status" value="1"/>
</dbReference>
<accession>A0A1G7XP52</accession>
<evidence type="ECO:0000256" key="6">
    <source>
        <dbReference type="ARBA" id="ARBA00023277"/>
    </source>
</evidence>
<evidence type="ECO:0000256" key="3">
    <source>
        <dbReference type="ARBA" id="ARBA00022651"/>
    </source>
</evidence>
<evidence type="ECO:0000256" key="7">
    <source>
        <dbReference type="ARBA" id="ARBA00023326"/>
    </source>
</evidence>
<dbReference type="Proteomes" id="UP000198779">
    <property type="component" value="Unassembled WGS sequence"/>
</dbReference>
<dbReference type="RefSeq" id="WP_143005769.1">
    <property type="nucleotide sequence ID" value="NZ_FNCQ01000011.1"/>
</dbReference>
<evidence type="ECO:0000256" key="2">
    <source>
        <dbReference type="ARBA" id="ARBA00022525"/>
    </source>
</evidence>
<name>A0A1H0I617_9BACT</name>
<evidence type="ECO:0000256" key="4">
    <source>
        <dbReference type="ARBA" id="ARBA00022729"/>
    </source>
</evidence>
<feature type="chain" id="PRO_5041051275" evidence="8">
    <location>
        <begin position="21"/>
        <end position="588"/>
    </location>
</feature>
<evidence type="ECO:0000256" key="5">
    <source>
        <dbReference type="ARBA" id="ARBA00022801"/>
    </source>
</evidence>
<proteinExistence type="predicted"/>
<dbReference type="GO" id="GO:0030600">
    <property type="term" value="F:feruloyl esterase activity"/>
    <property type="evidence" value="ECO:0007669"/>
    <property type="project" value="InterPro"/>
</dbReference>
<dbReference type="PANTHER" id="PTHR38050">
    <property type="match status" value="1"/>
</dbReference>
<keyword evidence="3" id="KW-0858">Xylan degradation</keyword>
<evidence type="ECO:0000313" key="10">
    <source>
        <dbReference type="EMBL" id="SDO26866.1"/>
    </source>
</evidence>
<keyword evidence="4 8" id="KW-0732">Signal</keyword>
<dbReference type="SUPFAM" id="SSF53474">
    <property type="entry name" value="alpha/beta-Hydrolases"/>
    <property type="match status" value="1"/>
</dbReference>
<sequence>MKRTFYFLSLFLLLAMQAGAYKKESIDIQVNNKTRNMVVFTPNSLPAKSPLFIVTHGMNQDPEYQYGSDKMYEMIDTAKFVITYLRSNGSTWDIGGTNDQNFVIKAIDEMATRFDIDRERVYWSGFSMGSMLIHHCIANMQDKIAAFAPTSGIQFSESPWNNCKKPVNLLECIAYGDDVFGYEKYGIHAYIENYAKHDKHTSYSKTTGYKPISSSWYNGDLEKWTGGANGGEVWLYSYNNGGHWPMDLNRHLIWNFCKRFSLNMPSVKITTPSNTMTHLYMSPKDEASFPDINVTATAKSAKSTVSKVVFYDGSTFLDSLKEAPYTVTIRNPKNGKHTLRAVAYDANGKTSESTCQVNYAQVTSSYSLIQNFKVEGCVPQDWYVTNGNAKRIGGGLPYTSGNRILRFTNSSKGFEYGLLVQNTIGKEKSAWAKFGNKNARSTMTLYGGHYLFRYKICNWNQPSFSPVTIVIEDADGNEVASQVYTPTSNIGNDVSNKFSATLQNFEFDIPETGDYVLAIYANSAKNSDFVLGQAYLQAKSFLATGITNVTKDEKRHSSDAYDLSGRRVNKELLKSGLYIINGRKTLVH</sequence>
<evidence type="ECO:0000313" key="11">
    <source>
        <dbReference type="Proteomes" id="UP000198779"/>
    </source>
</evidence>
<dbReference type="Proteomes" id="UP000199134">
    <property type="component" value="Unassembled WGS sequence"/>
</dbReference>
<keyword evidence="6" id="KW-0119">Carbohydrate metabolism</keyword>
<comment type="subcellular location">
    <subcellularLocation>
        <location evidence="1">Secreted</location>
    </subcellularLocation>
</comment>
<keyword evidence="2" id="KW-0964">Secreted</keyword>
<dbReference type="EMBL" id="FNIW01000013">
    <property type="protein sequence ID" value="SDO26866.1"/>
    <property type="molecule type" value="Genomic_DNA"/>
</dbReference>
<dbReference type="AlphaFoldDB" id="A0A1H0I617"/>
<dbReference type="GO" id="GO:0005576">
    <property type="term" value="C:extracellular region"/>
    <property type="evidence" value="ECO:0007669"/>
    <property type="project" value="UniProtKB-SubCell"/>
</dbReference>
<dbReference type="Gene3D" id="3.40.50.1820">
    <property type="entry name" value="alpha/beta hydrolase"/>
    <property type="match status" value="1"/>
</dbReference>
<feature type="signal peptide" evidence="8">
    <location>
        <begin position="1"/>
        <end position="20"/>
    </location>
</feature>
<dbReference type="Pfam" id="PF17957">
    <property type="entry name" value="Big_7"/>
    <property type="match status" value="1"/>
</dbReference>
<evidence type="ECO:0000313" key="12">
    <source>
        <dbReference type="Proteomes" id="UP000199134"/>
    </source>
</evidence>
<gene>
    <name evidence="10" type="ORF">SAMN04487900_11342</name>
    <name evidence="9" type="ORF">SAMN04487901_11131</name>
</gene>
<reference evidence="10 11" key="1">
    <citation type="submission" date="2016-10" db="EMBL/GenBank/DDBJ databases">
        <authorList>
            <person name="Varghese N."/>
            <person name="Submissions S."/>
        </authorList>
    </citation>
    <scope>NUCLEOTIDE SEQUENCE</scope>
    <source>
        <strain evidence="10">BP1-145</strain>
        <strain evidence="11">BP1-148</strain>
    </source>
</reference>
<protein>
    <submittedName>
        <fullName evidence="10">Poly(3-hydroxybutyrate) depolymerase</fullName>
    </submittedName>
</protein>
<dbReference type="InterPro" id="IPR013783">
    <property type="entry name" value="Ig-like_fold"/>
</dbReference>
<dbReference type="EMBL" id="FNCQ01000011">
    <property type="protein sequence ID" value="SDG85984.1"/>
    <property type="molecule type" value="Genomic_DNA"/>
</dbReference>
<evidence type="ECO:0000256" key="1">
    <source>
        <dbReference type="ARBA" id="ARBA00004613"/>
    </source>
</evidence>
<evidence type="ECO:0000256" key="8">
    <source>
        <dbReference type="SAM" id="SignalP"/>
    </source>
</evidence>
<dbReference type="PANTHER" id="PTHR38050:SF2">
    <property type="entry name" value="FERULOYL ESTERASE C-RELATED"/>
    <property type="match status" value="1"/>
</dbReference>
<dbReference type="STRING" id="645274.SAMN04487901_11131"/>
<keyword evidence="5" id="KW-0378">Hydrolase</keyword>
<keyword evidence="11" id="KW-1185">Reference proteome</keyword>
<accession>A0A1H0I617</accession>
<organism evidence="10 12">
    <name type="scientific">Prevotella communis</name>
    <dbReference type="NCBI Taxonomy" id="2913614"/>
    <lineage>
        <taxon>Bacteria</taxon>
        <taxon>Pseudomonadati</taxon>
        <taxon>Bacteroidota</taxon>
        <taxon>Bacteroidia</taxon>
        <taxon>Bacteroidales</taxon>
        <taxon>Prevotellaceae</taxon>
        <taxon>Prevotella</taxon>
    </lineage>
</organism>